<dbReference type="InterPro" id="IPR020846">
    <property type="entry name" value="MFS_dom"/>
</dbReference>
<evidence type="ECO:0000256" key="2">
    <source>
        <dbReference type="ARBA" id="ARBA00010992"/>
    </source>
</evidence>
<keyword evidence="5 10" id="KW-1133">Transmembrane helix</keyword>
<comment type="caution">
    <text evidence="12">The sequence shown here is derived from an EMBL/GenBank/DDBJ whole genome shotgun (WGS) entry which is preliminary data.</text>
</comment>
<feature type="region of interest" description="Disordered" evidence="9">
    <location>
        <begin position="1"/>
        <end position="55"/>
    </location>
</feature>
<dbReference type="PANTHER" id="PTHR48022">
    <property type="entry name" value="PLASTIDIC GLUCOSE TRANSPORTER 4"/>
    <property type="match status" value="1"/>
</dbReference>
<organism evidence="12 13">
    <name type="scientific">Saitozyma podzolica</name>
    <dbReference type="NCBI Taxonomy" id="1890683"/>
    <lineage>
        <taxon>Eukaryota</taxon>
        <taxon>Fungi</taxon>
        <taxon>Dikarya</taxon>
        <taxon>Basidiomycota</taxon>
        <taxon>Agaricomycotina</taxon>
        <taxon>Tremellomycetes</taxon>
        <taxon>Tremellales</taxon>
        <taxon>Trimorphomycetaceae</taxon>
        <taxon>Saitozyma</taxon>
    </lineage>
</organism>
<keyword evidence="6 10" id="KW-0472">Membrane</keyword>
<evidence type="ECO:0000256" key="10">
    <source>
        <dbReference type="SAM" id="Phobius"/>
    </source>
</evidence>
<dbReference type="Proteomes" id="UP000279259">
    <property type="component" value="Unassembled WGS sequence"/>
</dbReference>
<evidence type="ECO:0000256" key="3">
    <source>
        <dbReference type="ARBA" id="ARBA00022448"/>
    </source>
</evidence>
<feature type="transmembrane region" description="Helical" evidence="10">
    <location>
        <begin position="225"/>
        <end position="241"/>
    </location>
</feature>
<feature type="transmembrane region" description="Helical" evidence="10">
    <location>
        <begin position="163"/>
        <end position="183"/>
    </location>
</feature>
<dbReference type="EMBL" id="RSCD01000005">
    <property type="protein sequence ID" value="RSH92728.1"/>
    <property type="molecule type" value="Genomic_DNA"/>
</dbReference>
<dbReference type="AlphaFoldDB" id="A0A427YNL7"/>
<evidence type="ECO:0000313" key="13">
    <source>
        <dbReference type="Proteomes" id="UP000279259"/>
    </source>
</evidence>
<comment type="subcellular location">
    <subcellularLocation>
        <location evidence="1">Membrane</location>
        <topology evidence="1">Multi-pass membrane protein</topology>
    </subcellularLocation>
</comment>
<dbReference type="Gene3D" id="1.20.1250.20">
    <property type="entry name" value="MFS general substrate transporter like domains"/>
    <property type="match status" value="1"/>
</dbReference>
<comment type="similarity">
    <text evidence="2 8">Belongs to the major facilitator superfamily. Sugar transporter (TC 2.A.1.1) family.</text>
</comment>
<dbReference type="InterPro" id="IPR005828">
    <property type="entry name" value="MFS_sugar_transport-like"/>
</dbReference>
<protein>
    <recommendedName>
        <fullName evidence="11">Major facilitator superfamily (MFS) profile domain-containing protein</fullName>
    </recommendedName>
</protein>
<feature type="transmembrane region" description="Helical" evidence="10">
    <location>
        <begin position="465"/>
        <end position="484"/>
    </location>
</feature>
<dbReference type="Pfam" id="PF00083">
    <property type="entry name" value="Sugar_tr"/>
    <property type="match status" value="1"/>
</dbReference>
<dbReference type="InterPro" id="IPR005829">
    <property type="entry name" value="Sugar_transporter_CS"/>
</dbReference>
<dbReference type="GO" id="GO:0005351">
    <property type="term" value="F:carbohydrate:proton symporter activity"/>
    <property type="evidence" value="ECO:0007669"/>
    <property type="project" value="TreeGrafter"/>
</dbReference>
<feature type="transmembrane region" description="Helical" evidence="10">
    <location>
        <begin position="285"/>
        <end position="306"/>
    </location>
</feature>
<dbReference type="InterPro" id="IPR050360">
    <property type="entry name" value="MFS_Sugar_Transporters"/>
</dbReference>
<dbReference type="InterPro" id="IPR036259">
    <property type="entry name" value="MFS_trans_sf"/>
</dbReference>
<evidence type="ECO:0000256" key="8">
    <source>
        <dbReference type="RuleBase" id="RU003346"/>
    </source>
</evidence>
<accession>A0A427YNL7</accession>
<sequence length="608" mass="66083">MRFERLAIPRSTPHPACARGPSTRRWKSGWSPTSVPRKSSELRAGTPFGVPLRAPRIDRGAGAQPAPHLSSFDIPASCGGTMLTAIPPYIPSATSSVGHTVQHVRVGKDHAALHAPARTLLCVAHPLVTPFDNQGFAQTQAMDPFIRQFGEYNAKTKTYAIPAYFLSFMNSLVFIGFAVGIYIGSVISARYGRRMTVFCMSLWALCSAIIIITATTKEQMLISRILNYLYIGMELSVIPVFQSEIMPAPVRGFAVGSYQMSIGLGGLIINSVCRGTSTLTTNAAWRIPMGLYYIVPTIVASSVWFIPESPRFLLSKGRVEEAEVSLRRLRVDKSGSAIDTEVESILLSLEAEKDNGTYYDLVKGTNLRRTLIVMGTNFFLQATGQSFSSSYGTVFIKSLGTVNAFTMAAVNTSLNAVGSFIGMILVDKVGRRPILCIGSFLQGTVLLIMGGVGSIGTQTPQTKSAVVAMTTLFGFTFSTGWAPLNYIITSEMGEQKLRDKTQRVGSWVNVLTNFVVAFTLPYLLNAPYAALGAKVGFIFGPIAITACIWAFSEVCVPECRNRSLEEIDLLFHYKVSAISSSRWVAPPVIQELSNVAHGEGKEIEEEKA</sequence>
<keyword evidence="13" id="KW-1185">Reference proteome</keyword>
<evidence type="ECO:0000256" key="1">
    <source>
        <dbReference type="ARBA" id="ARBA00004141"/>
    </source>
</evidence>
<feature type="transmembrane region" description="Helical" evidence="10">
    <location>
        <begin position="530"/>
        <end position="552"/>
    </location>
</feature>
<dbReference type="SUPFAM" id="SSF103473">
    <property type="entry name" value="MFS general substrate transporter"/>
    <property type="match status" value="1"/>
</dbReference>
<dbReference type="InterPro" id="IPR003663">
    <property type="entry name" value="Sugar/inositol_transpt"/>
</dbReference>
<feature type="transmembrane region" description="Helical" evidence="10">
    <location>
        <begin position="404"/>
        <end position="426"/>
    </location>
</feature>
<evidence type="ECO:0000313" key="12">
    <source>
        <dbReference type="EMBL" id="RSH92728.1"/>
    </source>
</evidence>
<reference evidence="12 13" key="1">
    <citation type="submission" date="2018-11" db="EMBL/GenBank/DDBJ databases">
        <title>Genome sequence of Saitozyma podzolica DSM 27192.</title>
        <authorList>
            <person name="Aliyu H."/>
            <person name="Gorte O."/>
            <person name="Ochsenreither K."/>
        </authorList>
    </citation>
    <scope>NUCLEOTIDE SEQUENCE [LARGE SCALE GENOMIC DNA]</scope>
    <source>
        <strain evidence="12 13">DSM 27192</strain>
    </source>
</reference>
<feature type="domain" description="Major facilitator superfamily (MFS) profile" evidence="11">
    <location>
        <begin position="118"/>
        <end position="558"/>
    </location>
</feature>
<evidence type="ECO:0000256" key="9">
    <source>
        <dbReference type="SAM" id="MobiDB-lite"/>
    </source>
</evidence>
<gene>
    <name evidence="12" type="ORF">EHS25_008174</name>
</gene>
<evidence type="ECO:0000256" key="4">
    <source>
        <dbReference type="ARBA" id="ARBA00022692"/>
    </source>
</evidence>
<dbReference type="OrthoDB" id="6612291at2759"/>
<feature type="transmembrane region" description="Helical" evidence="10">
    <location>
        <begin position="195"/>
        <end position="213"/>
    </location>
</feature>
<comment type="catalytic activity">
    <reaction evidence="7">
        <text>myo-inositol(out) + H(+)(out) = myo-inositol(in) + H(+)(in)</text>
        <dbReference type="Rhea" id="RHEA:60364"/>
        <dbReference type="ChEBI" id="CHEBI:15378"/>
        <dbReference type="ChEBI" id="CHEBI:17268"/>
    </reaction>
</comment>
<dbReference type="NCBIfam" id="TIGR00879">
    <property type="entry name" value="SP"/>
    <property type="match status" value="1"/>
</dbReference>
<feature type="transmembrane region" description="Helical" evidence="10">
    <location>
        <begin position="253"/>
        <end position="273"/>
    </location>
</feature>
<proteinExistence type="inferred from homology"/>
<dbReference type="PROSITE" id="PS50850">
    <property type="entry name" value="MFS"/>
    <property type="match status" value="1"/>
</dbReference>
<keyword evidence="4 10" id="KW-0812">Transmembrane</keyword>
<name>A0A427YNL7_9TREE</name>
<feature type="transmembrane region" description="Helical" evidence="10">
    <location>
        <begin position="504"/>
        <end position="524"/>
    </location>
</feature>
<evidence type="ECO:0000256" key="5">
    <source>
        <dbReference type="ARBA" id="ARBA00022989"/>
    </source>
</evidence>
<evidence type="ECO:0000256" key="7">
    <source>
        <dbReference type="ARBA" id="ARBA00049119"/>
    </source>
</evidence>
<dbReference type="PANTHER" id="PTHR48022:SF77">
    <property type="entry name" value="MAJOR FACILITATOR SUPERFAMILY (MFS) PROFILE DOMAIN-CONTAINING PROTEIN"/>
    <property type="match status" value="1"/>
</dbReference>
<evidence type="ECO:0000256" key="6">
    <source>
        <dbReference type="ARBA" id="ARBA00023136"/>
    </source>
</evidence>
<dbReference type="PROSITE" id="PS00216">
    <property type="entry name" value="SUGAR_TRANSPORT_1"/>
    <property type="match status" value="1"/>
</dbReference>
<dbReference type="GO" id="GO:0016020">
    <property type="term" value="C:membrane"/>
    <property type="evidence" value="ECO:0007669"/>
    <property type="project" value="UniProtKB-SubCell"/>
</dbReference>
<feature type="transmembrane region" description="Helical" evidence="10">
    <location>
        <begin position="433"/>
        <end position="453"/>
    </location>
</feature>
<keyword evidence="3 8" id="KW-0813">Transport</keyword>
<evidence type="ECO:0000259" key="11">
    <source>
        <dbReference type="PROSITE" id="PS50850"/>
    </source>
</evidence>